<evidence type="ECO:0000256" key="3">
    <source>
        <dbReference type="ARBA" id="ARBA00023163"/>
    </source>
</evidence>
<dbReference type="AlphaFoldDB" id="A0AAU6SDJ7"/>
<dbReference type="GO" id="GO:0003700">
    <property type="term" value="F:DNA-binding transcription factor activity"/>
    <property type="evidence" value="ECO:0007669"/>
    <property type="project" value="InterPro"/>
</dbReference>
<organism evidence="6">
    <name type="scientific">Microbacterium sp. LWS13-1.2</name>
    <dbReference type="NCBI Taxonomy" id="3135264"/>
    <lineage>
        <taxon>Bacteria</taxon>
        <taxon>Bacillati</taxon>
        <taxon>Actinomycetota</taxon>
        <taxon>Actinomycetes</taxon>
        <taxon>Micrococcales</taxon>
        <taxon>Microbacteriaceae</taxon>
        <taxon>Microbacterium</taxon>
    </lineage>
</organism>
<dbReference type="Pfam" id="PF01047">
    <property type="entry name" value="MarR"/>
    <property type="match status" value="1"/>
</dbReference>
<reference evidence="6" key="1">
    <citation type="submission" date="2024-04" db="EMBL/GenBank/DDBJ databases">
        <authorList>
            <person name="Roder T."/>
            <person name="Oberhansli S."/>
            <person name="Kreuzer M."/>
        </authorList>
    </citation>
    <scope>NUCLEOTIDE SEQUENCE</scope>
    <source>
        <strain evidence="6">LWS13-1.2</strain>
    </source>
</reference>
<keyword evidence="1" id="KW-0805">Transcription regulation</keyword>
<sequence length="168" mass="18365">MSKHEDSTDRKEVLAALADSGRELSTAVILFHTNLANRAGLGPSEEKVLELVHRHRHATVSELADHAGMRKNSLSDALDRLEMKGFVERHPHPSDGRKVSVIGTPSGVERIGALLDGLMTRLGELNADYTTEQLATIADYQRRAAEIQTGESQFLADEAEPPMSRPSS</sequence>
<accession>A0AAU6SDJ7</accession>
<dbReference type="SUPFAM" id="SSF46785">
    <property type="entry name" value="Winged helix' DNA-binding domain"/>
    <property type="match status" value="1"/>
</dbReference>
<dbReference type="PROSITE" id="PS50995">
    <property type="entry name" value="HTH_MARR_2"/>
    <property type="match status" value="1"/>
</dbReference>
<evidence type="ECO:0000313" key="6">
    <source>
        <dbReference type="EMBL" id="WZO34941.1"/>
    </source>
</evidence>
<dbReference type="PROSITE" id="PS01117">
    <property type="entry name" value="HTH_MARR_1"/>
    <property type="match status" value="1"/>
</dbReference>
<dbReference type="InterPro" id="IPR036390">
    <property type="entry name" value="WH_DNA-bd_sf"/>
</dbReference>
<evidence type="ECO:0000256" key="4">
    <source>
        <dbReference type="SAM" id="MobiDB-lite"/>
    </source>
</evidence>
<evidence type="ECO:0000256" key="1">
    <source>
        <dbReference type="ARBA" id="ARBA00023015"/>
    </source>
</evidence>
<dbReference type="InterPro" id="IPR000835">
    <property type="entry name" value="HTH_MarR-typ"/>
</dbReference>
<dbReference type="GO" id="GO:0006950">
    <property type="term" value="P:response to stress"/>
    <property type="evidence" value="ECO:0007669"/>
    <property type="project" value="TreeGrafter"/>
</dbReference>
<protein>
    <submittedName>
        <fullName evidence="6">MarR family transcriptional regulator</fullName>
    </submittedName>
</protein>
<feature type="region of interest" description="Disordered" evidence="4">
    <location>
        <begin position="149"/>
        <end position="168"/>
    </location>
</feature>
<dbReference type="InterPro" id="IPR039422">
    <property type="entry name" value="MarR/SlyA-like"/>
</dbReference>
<dbReference type="InterPro" id="IPR036388">
    <property type="entry name" value="WH-like_DNA-bd_sf"/>
</dbReference>
<dbReference type="InterPro" id="IPR023187">
    <property type="entry name" value="Tscrpt_reg_MarR-type_CS"/>
</dbReference>
<name>A0AAU6SDJ7_9MICO</name>
<gene>
    <name evidence="6" type="ORF">MRBLWS13_002613</name>
</gene>
<dbReference type="Gene3D" id="1.10.10.10">
    <property type="entry name" value="Winged helix-like DNA-binding domain superfamily/Winged helix DNA-binding domain"/>
    <property type="match status" value="1"/>
</dbReference>
<evidence type="ECO:0000259" key="5">
    <source>
        <dbReference type="PROSITE" id="PS50995"/>
    </source>
</evidence>
<dbReference type="PANTHER" id="PTHR33164">
    <property type="entry name" value="TRANSCRIPTIONAL REGULATOR, MARR FAMILY"/>
    <property type="match status" value="1"/>
</dbReference>
<feature type="domain" description="HTH marR-type" evidence="5">
    <location>
        <begin position="10"/>
        <end position="146"/>
    </location>
</feature>
<dbReference type="GO" id="GO:0003677">
    <property type="term" value="F:DNA binding"/>
    <property type="evidence" value="ECO:0007669"/>
    <property type="project" value="UniProtKB-KW"/>
</dbReference>
<dbReference type="SMART" id="SM00347">
    <property type="entry name" value="HTH_MARR"/>
    <property type="match status" value="1"/>
</dbReference>
<dbReference type="RefSeq" id="WP_349425793.1">
    <property type="nucleotide sequence ID" value="NZ_CP151632.1"/>
</dbReference>
<keyword evidence="2" id="KW-0238">DNA-binding</keyword>
<dbReference type="PANTHER" id="PTHR33164:SF43">
    <property type="entry name" value="HTH-TYPE TRANSCRIPTIONAL REPRESSOR YETL"/>
    <property type="match status" value="1"/>
</dbReference>
<proteinExistence type="predicted"/>
<dbReference type="EMBL" id="CP151632">
    <property type="protein sequence ID" value="WZO34941.1"/>
    <property type="molecule type" value="Genomic_DNA"/>
</dbReference>
<evidence type="ECO:0000256" key="2">
    <source>
        <dbReference type="ARBA" id="ARBA00023125"/>
    </source>
</evidence>
<keyword evidence="3" id="KW-0804">Transcription</keyword>